<dbReference type="EMBL" id="CM042036">
    <property type="protein sequence ID" value="KAI3744981.1"/>
    <property type="molecule type" value="Genomic_DNA"/>
</dbReference>
<dbReference type="Proteomes" id="UP001056120">
    <property type="component" value="Linkage Group LG19"/>
</dbReference>
<keyword evidence="2" id="KW-1185">Reference proteome</keyword>
<accession>A0ACB9DET4</accession>
<name>A0ACB9DET4_9ASTR</name>
<evidence type="ECO:0000313" key="2">
    <source>
        <dbReference type="Proteomes" id="UP001056120"/>
    </source>
</evidence>
<protein>
    <submittedName>
        <fullName evidence="1">Uncharacterized protein</fullName>
    </submittedName>
</protein>
<gene>
    <name evidence="1" type="ORF">L1987_58080</name>
</gene>
<reference evidence="2" key="1">
    <citation type="journal article" date="2022" name="Mol. Ecol. Resour.">
        <title>The genomes of chicory, endive, great burdock and yacon provide insights into Asteraceae palaeo-polyploidization history and plant inulin production.</title>
        <authorList>
            <person name="Fan W."/>
            <person name="Wang S."/>
            <person name="Wang H."/>
            <person name="Wang A."/>
            <person name="Jiang F."/>
            <person name="Liu H."/>
            <person name="Zhao H."/>
            <person name="Xu D."/>
            <person name="Zhang Y."/>
        </authorList>
    </citation>
    <scope>NUCLEOTIDE SEQUENCE [LARGE SCALE GENOMIC DNA]</scope>
    <source>
        <strain evidence="2">cv. Yunnan</strain>
    </source>
</reference>
<reference evidence="1 2" key="2">
    <citation type="journal article" date="2022" name="Mol. Ecol. Resour.">
        <title>The genomes of chicory, endive, great burdock and yacon provide insights into Asteraceae paleo-polyploidization history and plant inulin production.</title>
        <authorList>
            <person name="Fan W."/>
            <person name="Wang S."/>
            <person name="Wang H."/>
            <person name="Wang A."/>
            <person name="Jiang F."/>
            <person name="Liu H."/>
            <person name="Zhao H."/>
            <person name="Xu D."/>
            <person name="Zhang Y."/>
        </authorList>
    </citation>
    <scope>NUCLEOTIDE SEQUENCE [LARGE SCALE GENOMIC DNA]</scope>
    <source>
        <strain evidence="2">cv. Yunnan</strain>
        <tissue evidence="1">Leaves</tissue>
    </source>
</reference>
<proteinExistence type="predicted"/>
<comment type="caution">
    <text evidence="1">The sequence shown here is derived from an EMBL/GenBank/DDBJ whole genome shotgun (WGS) entry which is preliminary data.</text>
</comment>
<evidence type="ECO:0000313" key="1">
    <source>
        <dbReference type="EMBL" id="KAI3744981.1"/>
    </source>
</evidence>
<sequence length="86" mass="9856">MLFSIDGKKNFEELLKVPCSGNGEAPNEDNEKVDITDEYHTLFEVPKEHTRLLNAILDHRILFANVKKEEKGHEEGKGMKKVIVIH</sequence>
<organism evidence="1 2">
    <name type="scientific">Smallanthus sonchifolius</name>
    <dbReference type="NCBI Taxonomy" id="185202"/>
    <lineage>
        <taxon>Eukaryota</taxon>
        <taxon>Viridiplantae</taxon>
        <taxon>Streptophyta</taxon>
        <taxon>Embryophyta</taxon>
        <taxon>Tracheophyta</taxon>
        <taxon>Spermatophyta</taxon>
        <taxon>Magnoliopsida</taxon>
        <taxon>eudicotyledons</taxon>
        <taxon>Gunneridae</taxon>
        <taxon>Pentapetalae</taxon>
        <taxon>asterids</taxon>
        <taxon>campanulids</taxon>
        <taxon>Asterales</taxon>
        <taxon>Asteraceae</taxon>
        <taxon>Asteroideae</taxon>
        <taxon>Heliantheae alliance</taxon>
        <taxon>Millerieae</taxon>
        <taxon>Smallanthus</taxon>
    </lineage>
</organism>